<evidence type="ECO:0000313" key="2">
    <source>
        <dbReference type="EMBL" id="GES94525.1"/>
    </source>
</evidence>
<dbReference type="EMBL" id="BEXD01000745">
    <property type="protein sequence ID" value="GBB89848.1"/>
    <property type="molecule type" value="Genomic_DNA"/>
</dbReference>
<dbReference type="AlphaFoldDB" id="A0A2Z6RAW3"/>
<comment type="caution">
    <text evidence="1">The sequence shown here is derived from an EMBL/GenBank/DDBJ whole genome shotgun (WGS) entry which is preliminary data.</text>
</comment>
<dbReference type="Proteomes" id="UP000247702">
    <property type="component" value="Unassembled WGS sequence"/>
</dbReference>
<evidence type="ECO:0000313" key="3">
    <source>
        <dbReference type="Proteomes" id="UP000247702"/>
    </source>
</evidence>
<dbReference type="EMBL" id="BLAL01000236">
    <property type="protein sequence ID" value="GES94525.1"/>
    <property type="molecule type" value="Genomic_DNA"/>
</dbReference>
<organism evidence="1 3">
    <name type="scientific">Rhizophagus clarus</name>
    <dbReference type="NCBI Taxonomy" id="94130"/>
    <lineage>
        <taxon>Eukaryota</taxon>
        <taxon>Fungi</taxon>
        <taxon>Fungi incertae sedis</taxon>
        <taxon>Mucoromycota</taxon>
        <taxon>Glomeromycotina</taxon>
        <taxon>Glomeromycetes</taxon>
        <taxon>Glomerales</taxon>
        <taxon>Glomeraceae</taxon>
        <taxon>Rhizophagus</taxon>
    </lineage>
</organism>
<name>A0A2Z6RAW3_9GLOM</name>
<proteinExistence type="predicted"/>
<evidence type="ECO:0000313" key="1">
    <source>
        <dbReference type="EMBL" id="GBB89848.1"/>
    </source>
</evidence>
<keyword evidence="3" id="KW-1185">Reference proteome</keyword>
<dbReference type="OrthoDB" id="2362724at2759"/>
<reference evidence="2" key="2">
    <citation type="submission" date="2019-10" db="EMBL/GenBank/DDBJ databases">
        <title>Conservation and host-specific expression of non-tandemly repeated heterogenous ribosome RNA gene in arbuscular mycorrhizal fungi.</title>
        <authorList>
            <person name="Maeda T."/>
            <person name="Kobayashi Y."/>
            <person name="Nakagawa T."/>
            <person name="Ezawa T."/>
            <person name="Yamaguchi K."/>
            <person name="Bino T."/>
            <person name="Nishimoto Y."/>
            <person name="Shigenobu S."/>
            <person name="Kawaguchi M."/>
        </authorList>
    </citation>
    <scope>NUCLEOTIDE SEQUENCE</scope>
    <source>
        <strain evidence="2">HR1</strain>
    </source>
</reference>
<protein>
    <submittedName>
        <fullName evidence="1">Uncharacterized protein</fullName>
    </submittedName>
</protein>
<dbReference type="Proteomes" id="UP000615446">
    <property type="component" value="Unassembled WGS sequence"/>
</dbReference>
<accession>A0A2Z6RAW3</accession>
<sequence>MVFVNCVIEENSHIQSSINTSADINCIIQKYISELGNAYHDENNSIKTLDATYFTIGKVNLHISFNNGKKHKSTPVEFMVLELDWLGPELILKGL</sequence>
<gene>
    <name evidence="2" type="ORF">RCL2_002126100</name>
    <name evidence="1" type="ORF">RclHR1_16690002</name>
</gene>
<reference evidence="1 3" key="1">
    <citation type="submission" date="2017-11" db="EMBL/GenBank/DDBJ databases">
        <title>The genome of Rhizophagus clarus HR1 reveals common genetic basis of auxotrophy among arbuscular mycorrhizal fungi.</title>
        <authorList>
            <person name="Kobayashi Y."/>
        </authorList>
    </citation>
    <scope>NUCLEOTIDE SEQUENCE [LARGE SCALE GENOMIC DNA]</scope>
    <source>
        <strain evidence="1 3">HR1</strain>
    </source>
</reference>